<organism evidence="3 4">
    <name type="scientific">Kitasatospora phosalacinea</name>
    <dbReference type="NCBI Taxonomy" id="2065"/>
    <lineage>
        <taxon>Bacteria</taxon>
        <taxon>Bacillati</taxon>
        <taxon>Actinomycetota</taxon>
        <taxon>Actinomycetes</taxon>
        <taxon>Kitasatosporales</taxon>
        <taxon>Streptomycetaceae</taxon>
        <taxon>Kitasatospora</taxon>
    </lineage>
</organism>
<protein>
    <recommendedName>
        <fullName evidence="2">DUF6884 domain-containing protein</fullName>
    </recommendedName>
</protein>
<feature type="region of interest" description="Disordered" evidence="1">
    <location>
        <begin position="419"/>
        <end position="438"/>
    </location>
</feature>
<comment type="caution">
    <text evidence="3">The sequence shown here is derived from an EMBL/GenBank/DDBJ whole genome shotgun (WGS) entry which is preliminary data.</text>
</comment>
<dbReference type="EMBL" id="BSRX01000048">
    <property type="protein sequence ID" value="GLW58206.1"/>
    <property type="molecule type" value="Genomic_DNA"/>
</dbReference>
<proteinExistence type="predicted"/>
<dbReference type="OrthoDB" id="4729827at2"/>
<feature type="compositionally biased region" description="Low complexity" evidence="1">
    <location>
        <begin position="423"/>
        <end position="438"/>
    </location>
</feature>
<dbReference type="RefSeq" id="WP_051777696.1">
    <property type="nucleotide sequence ID" value="NZ_BSRX01000048.1"/>
</dbReference>
<evidence type="ECO:0000313" key="4">
    <source>
        <dbReference type="Proteomes" id="UP001165143"/>
    </source>
</evidence>
<feature type="domain" description="DUF6884" evidence="2">
    <location>
        <begin position="255"/>
        <end position="386"/>
    </location>
</feature>
<dbReference type="AlphaFoldDB" id="A0A9W6PNC8"/>
<gene>
    <name evidence="3" type="ORF">Kpho01_62170</name>
</gene>
<accession>A0A9W6PNC8</accession>
<sequence length="438" mass="48072">MPKPTDPLEAVSTAARGIQQAMADWDAVNDSYCGEDGQITDTDGWESGIVARDLTAWHHFQAVLEHGIPFLILTKDLLRPNIPHVTHAHRALVQNLSSAYRTLHRMIDSPHEGDHPLREDVVAEIWHEMAIWAEHAPVVLEAHRREAVNPPKPTLARSPRRDGPQPVRAATTRMPDVAHAAVLSAAAQPEHLLGARLHQRTADYLIERGMAQVRPLPDGHRITRDHQFALAVHLTEAGRQYALEQGARAPRRRAVVVACGSRKAAPTPGASTVPAGDLYTGSYHRALRRTAEVLTDHWGTVYILSAQAGLVPTDRLLAPYDLRITDPRAVTGEQLRHQADAFDLEHADVIFLGGGKYAHALAAAVPHRAMPLASTRGMGEQLQLLKHARADTDDGLQLRTAWWAQADFVRTQQAVLRSEDLGRPAAAPGSAGRPLRTR</sequence>
<name>A0A9W6PNC8_9ACTN</name>
<dbReference type="Proteomes" id="UP001165143">
    <property type="component" value="Unassembled WGS sequence"/>
</dbReference>
<dbReference type="Pfam" id="PF21818">
    <property type="entry name" value="DUF6884"/>
    <property type="match status" value="1"/>
</dbReference>
<feature type="region of interest" description="Disordered" evidence="1">
    <location>
        <begin position="149"/>
        <end position="168"/>
    </location>
</feature>
<evidence type="ECO:0000256" key="1">
    <source>
        <dbReference type="SAM" id="MobiDB-lite"/>
    </source>
</evidence>
<evidence type="ECO:0000259" key="2">
    <source>
        <dbReference type="Pfam" id="PF21818"/>
    </source>
</evidence>
<evidence type="ECO:0000313" key="3">
    <source>
        <dbReference type="EMBL" id="GLW58206.1"/>
    </source>
</evidence>
<dbReference type="InterPro" id="IPR049251">
    <property type="entry name" value="DUF6884"/>
</dbReference>
<reference evidence="3" key="1">
    <citation type="submission" date="2023-02" db="EMBL/GenBank/DDBJ databases">
        <title>Kitasatospora phosalacinea NBRC 14362.</title>
        <authorList>
            <person name="Ichikawa N."/>
            <person name="Sato H."/>
            <person name="Tonouchi N."/>
        </authorList>
    </citation>
    <scope>NUCLEOTIDE SEQUENCE</scope>
    <source>
        <strain evidence="3">NBRC 14362</strain>
    </source>
</reference>